<gene>
    <name evidence="1" type="ORF">P3H78_32770</name>
</gene>
<evidence type="ECO:0000313" key="2">
    <source>
        <dbReference type="Proteomes" id="UP001221150"/>
    </source>
</evidence>
<dbReference type="RefSeq" id="WP_276112825.1">
    <property type="nucleotide sequence ID" value="NZ_JARJBB010000064.1"/>
</dbReference>
<proteinExistence type="predicted"/>
<reference evidence="1 2" key="1">
    <citation type="submission" date="2023-03" db="EMBL/GenBank/DDBJ databases">
        <title>Draft genome sequence of Streptomyces sp. K1PA1 isolated from peat swamp forest in Thailand.</title>
        <authorList>
            <person name="Klaysubun C."/>
            <person name="Duangmal K."/>
        </authorList>
    </citation>
    <scope>NUCLEOTIDE SEQUENCE [LARGE SCALE GENOMIC DNA]</scope>
    <source>
        <strain evidence="1 2">K1PA1</strain>
    </source>
</reference>
<keyword evidence="2" id="KW-1185">Reference proteome</keyword>
<sequence length="75" mass="7788">MARVNIAGLGRAAVLAALFNHTEPLGMGTYDPLAHTKLSVEEAQQLPDSVKPRAVTALPEPGRAFIAPGGGVRGR</sequence>
<evidence type="ECO:0000313" key="1">
    <source>
        <dbReference type="EMBL" id="MDF3303296.1"/>
    </source>
</evidence>
<organism evidence="1 2">
    <name type="scientific">Streptomyces tropicalis</name>
    <dbReference type="NCBI Taxonomy" id="3034234"/>
    <lineage>
        <taxon>Bacteria</taxon>
        <taxon>Bacillati</taxon>
        <taxon>Actinomycetota</taxon>
        <taxon>Actinomycetes</taxon>
        <taxon>Kitasatosporales</taxon>
        <taxon>Streptomycetaceae</taxon>
        <taxon>Streptomyces</taxon>
    </lineage>
</organism>
<name>A0ABT6AF63_9ACTN</name>
<dbReference type="Proteomes" id="UP001221150">
    <property type="component" value="Unassembled WGS sequence"/>
</dbReference>
<accession>A0ABT6AF63</accession>
<dbReference type="EMBL" id="JARJBB010000064">
    <property type="protein sequence ID" value="MDF3303296.1"/>
    <property type="molecule type" value="Genomic_DNA"/>
</dbReference>
<comment type="caution">
    <text evidence="1">The sequence shown here is derived from an EMBL/GenBank/DDBJ whole genome shotgun (WGS) entry which is preliminary data.</text>
</comment>
<protein>
    <submittedName>
        <fullName evidence="1">Uncharacterized protein</fullName>
    </submittedName>
</protein>